<dbReference type="PANTHER" id="PTHR35046:SF9">
    <property type="entry name" value="RNA-DIRECTED DNA POLYMERASE"/>
    <property type="match status" value="1"/>
</dbReference>
<reference evidence="4 5" key="1">
    <citation type="journal article" date="2013" name="Front. Plant Sci.">
        <title>The Reference Genome of the Halophytic Plant Eutrema salsugineum.</title>
        <authorList>
            <person name="Yang R."/>
            <person name="Jarvis D.E."/>
            <person name="Chen H."/>
            <person name="Beilstein M.A."/>
            <person name="Grimwood J."/>
            <person name="Jenkins J."/>
            <person name="Shu S."/>
            <person name="Prochnik S."/>
            <person name="Xin M."/>
            <person name="Ma C."/>
            <person name="Schmutz J."/>
            <person name="Wing R.A."/>
            <person name="Mitchell-Olds T."/>
            <person name="Schumaker K.S."/>
            <person name="Wang X."/>
        </authorList>
    </citation>
    <scope>NUCLEOTIDE SEQUENCE [LARGE SCALE GENOMIC DNA]</scope>
</reference>
<keyword evidence="1" id="KW-0862">Zinc</keyword>
<feature type="region of interest" description="Disordered" evidence="2">
    <location>
        <begin position="308"/>
        <end position="342"/>
    </location>
</feature>
<sequence length="376" mass="43493">MEHIFKSHPLSEYIKVQVAATGFCEHALYWWCLLKTKRRRNGEYPVETWAEMKAVMRERFIPSHHQRELNQKLRCSSQPSYEARSSDARPSYNRFKDLSKACINSANLHKVVQVKKSKQSFVEARPKDLFINSTEATTRDMKCFKCQGRGHYAKECPSKQNVVPLDNGEIMTNEEEETDTGPVFDKYEEDAAEDELMVASEQSNAKQHEQQEICKDQLIPNSENEEATKETLILSEFGSKDDSAKTLTRRYPSLSLHDSYTLDFKFVEEVDFVFWRFRIFKTSKQSSEIAGLGYEANQRETEASLLAKQNRADLGNPRNEKQTRRSHSKRYKYPSESTKGSNIFHVNQGESTILTSTLPNPRLYSFEDESFSRGRG</sequence>
<dbReference type="OMA" id="RINDEHP"/>
<dbReference type="InterPro" id="IPR001878">
    <property type="entry name" value="Znf_CCHC"/>
</dbReference>
<evidence type="ECO:0000313" key="4">
    <source>
        <dbReference type="EMBL" id="ESQ36892.1"/>
    </source>
</evidence>
<evidence type="ECO:0000313" key="5">
    <source>
        <dbReference type="Proteomes" id="UP000030689"/>
    </source>
</evidence>
<organism evidence="4 5">
    <name type="scientific">Eutrema salsugineum</name>
    <name type="common">Saltwater cress</name>
    <name type="synonym">Sisymbrium salsugineum</name>
    <dbReference type="NCBI Taxonomy" id="72664"/>
    <lineage>
        <taxon>Eukaryota</taxon>
        <taxon>Viridiplantae</taxon>
        <taxon>Streptophyta</taxon>
        <taxon>Embryophyta</taxon>
        <taxon>Tracheophyta</taxon>
        <taxon>Spermatophyta</taxon>
        <taxon>Magnoliopsida</taxon>
        <taxon>eudicotyledons</taxon>
        <taxon>Gunneridae</taxon>
        <taxon>Pentapetalae</taxon>
        <taxon>rosids</taxon>
        <taxon>malvids</taxon>
        <taxon>Brassicales</taxon>
        <taxon>Brassicaceae</taxon>
        <taxon>Eutremeae</taxon>
        <taxon>Eutrema</taxon>
    </lineage>
</organism>
<gene>
    <name evidence="4" type="ORF">EUTSA_v10002848mg</name>
</gene>
<dbReference type="Pfam" id="PF00098">
    <property type="entry name" value="zf-CCHC"/>
    <property type="match status" value="1"/>
</dbReference>
<dbReference type="KEGG" id="eus:EUTSA_v10002848mg"/>
<dbReference type="Gene3D" id="4.10.60.10">
    <property type="entry name" value="Zinc finger, CCHC-type"/>
    <property type="match status" value="1"/>
</dbReference>
<dbReference type="PROSITE" id="PS50158">
    <property type="entry name" value="ZF_CCHC"/>
    <property type="match status" value="1"/>
</dbReference>
<dbReference type="GO" id="GO:0008270">
    <property type="term" value="F:zinc ion binding"/>
    <property type="evidence" value="ECO:0007669"/>
    <property type="project" value="UniProtKB-KW"/>
</dbReference>
<evidence type="ECO:0000259" key="3">
    <source>
        <dbReference type="PROSITE" id="PS50158"/>
    </source>
</evidence>
<accession>V4L3M3</accession>
<dbReference type="Proteomes" id="UP000030689">
    <property type="component" value="Unassembled WGS sequence"/>
</dbReference>
<keyword evidence="1" id="KW-0479">Metal-binding</keyword>
<keyword evidence="5" id="KW-1185">Reference proteome</keyword>
<proteinExistence type="predicted"/>
<name>V4L3M3_EUTSA</name>
<evidence type="ECO:0000256" key="2">
    <source>
        <dbReference type="SAM" id="MobiDB-lite"/>
    </source>
</evidence>
<dbReference type="AlphaFoldDB" id="V4L3M3"/>
<dbReference type="SUPFAM" id="SSF57756">
    <property type="entry name" value="Retrovirus zinc finger-like domains"/>
    <property type="match status" value="1"/>
</dbReference>
<evidence type="ECO:0000256" key="1">
    <source>
        <dbReference type="PROSITE-ProRule" id="PRU00047"/>
    </source>
</evidence>
<dbReference type="Pfam" id="PF03732">
    <property type="entry name" value="Retrotrans_gag"/>
    <property type="match status" value="1"/>
</dbReference>
<dbReference type="SMART" id="SM00343">
    <property type="entry name" value="ZnF_C2HC"/>
    <property type="match status" value="1"/>
</dbReference>
<dbReference type="InterPro" id="IPR036875">
    <property type="entry name" value="Znf_CCHC_sf"/>
</dbReference>
<keyword evidence="1" id="KW-0863">Zinc-finger</keyword>
<feature type="domain" description="CCHC-type" evidence="3">
    <location>
        <begin position="142"/>
        <end position="158"/>
    </location>
</feature>
<dbReference type="PANTHER" id="PTHR35046">
    <property type="entry name" value="ZINC KNUCKLE (CCHC-TYPE) FAMILY PROTEIN"/>
    <property type="match status" value="1"/>
</dbReference>
<dbReference type="InterPro" id="IPR005162">
    <property type="entry name" value="Retrotrans_gag_dom"/>
</dbReference>
<protein>
    <recommendedName>
        <fullName evidence="3">CCHC-type domain-containing protein</fullName>
    </recommendedName>
</protein>
<dbReference type="Gramene" id="ESQ36892">
    <property type="protein sequence ID" value="ESQ36892"/>
    <property type="gene ID" value="EUTSA_v10002848mg"/>
</dbReference>
<dbReference type="EMBL" id="KI517609">
    <property type="protein sequence ID" value="ESQ36892.1"/>
    <property type="molecule type" value="Genomic_DNA"/>
</dbReference>
<dbReference type="GO" id="GO:0003676">
    <property type="term" value="F:nucleic acid binding"/>
    <property type="evidence" value="ECO:0007669"/>
    <property type="project" value="InterPro"/>
</dbReference>
<dbReference type="eggNOG" id="KOG0017">
    <property type="taxonomic scope" value="Eukaryota"/>
</dbReference>